<dbReference type="RefSeq" id="WP_277732634.1">
    <property type="nucleotide sequence ID" value="NZ_CP120733.1"/>
</dbReference>
<protein>
    <submittedName>
        <fullName evidence="1">Uncharacterized protein</fullName>
    </submittedName>
</protein>
<dbReference type="Proteomes" id="UP001222800">
    <property type="component" value="Chromosome"/>
</dbReference>
<sequence length="70" mass="8790">MFDNDFGRKKIDKFAYVYHKNGFNYLAFIKKDDKNYYYLCRWDPCSRQWSYREVKKDNIKHVEYFKPNPC</sequence>
<organism evidence="1 2">
    <name type="scientific">Tepidibacter hydrothermalis</name>
    <dbReference type="NCBI Taxonomy" id="3036126"/>
    <lineage>
        <taxon>Bacteria</taxon>
        <taxon>Bacillati</taxon>
        <taxon>Bacillota</taxon>
        <taxon>Clostridia</taxon>
        <taxon>Peptostreptococcales</taxon>
        <taxon>Peptostreptococcaceae</taxon>
        <taxon>Tepidibacter</taxon>
    </lineage>
</organism>
<accession>A0ABY8ECM8</accession>
<keyword evidence="2" id="KW-1185">Reference proteome</keyword>
<name>A0ABY8ECM8_9FIRM</name>
<dbReference type="EMBL" id="CP120733">
    <property type="protein sequence ID" value="WFD10667.1"/>
    <property type="molecule type" value="Genomic_DNA"/>
</dbReference>
<evidence type="ECO:0000313" key="2">
    <source>
        <dbReference type="Proteomes" id="UP001222800"/>
    </source>
</evidence>
<reference evidence="1 2" key="1">
    <citation type="submission" date="2023-03" db="EMBL/GenBank/DDBJ databases">
        <title>Complete genome sequence of Tepidibacter sp. SWIR-1, isolated from a deep-sea hydrothermal vent.</title>
        <authorList>
            <person name="Li X."/>
        </authorList>
    </citation>
    <scope>NUCLEOTIDE SEQUENCE [LARGE SCALE GENOMIC DNA]</scope>
    <source>
        <strain evidence="1 2">SWIR-1</strain>
    </source>
</reference>
<gene>
    <name evidence="1" type="ORF">P4S50_00915</name>
</gene>
<proteinExistence type="predicted"/>
<evidence type="ECO:0000313" key="1">
    <source>
        <dbReference type="EMBL" id="WFD10667.1"/>
    </source>
</evidence>